<dbReference type="Pfam" id="PF01844">
    <property type="entry name" value="HNH"/>
    <property type="match status" value="1"/>
</dbReference>
<dbReference type="RefSeq" id="WP_073858054.1">
    <property type="nucleotide sequence ID" value="NZ_CP080332.1"/>
</dbReference>
<dbReference type="Proteomes" id="UP000220340">
    <property type="component" value="Unassembled WGS sequence"/>
</dbReference>
<feature type="compositionally biased region" description="Pro residues" evidence="2">
    <location>
        <begin position="399"/>
        <end position="409"/>
    </location>
</feature>
<dbReference type="SMART" id="SM00507">
    <property type="entry name" value="HNHc"/>
    <property type="match status" value="1"/>
</dbReference>
<organism evidence="4 5">
    <name type="scientific">Mycolicibacterium diernhoferi</name>
    <dbReference type="NCBI Taxonomy" id="1801"/>
    <lineage>
        <taxon>Bacteria</taxon>
        <taxon>Bacillati</taxon>
        <taxon>Actinomycetota</taxon>
        <taxon>Actinomycetes</taxon>
        <taxon>Mycobacteriales</taxon>
        <taxon>Mycobacteriaceae</taxon>
        <taxon>Mycolicibacterium</taxon>
    </lineage>
</organism>
<keyword evidence="4" id="KW-0378">Hydrolase</keyword>
<dbReference type="InterPro" id="IPR002711">
    <property type="entry name" value="HNH"/>
</dbReference>
<dbReference type="Gene3D" id="1.10.30.50">
    <property type="match status" value="1"/>
</dbReference>
<keyword evidence="5" id="KW-1185">Reference proteome</keyword>
<comment type="similarity">
    <text evidence="1">Belongs to the Rv1128c/1148c/1588c/1702c/1945/3466 family.</text>
</comment>
<dbReference type="InterPro" id="IPR003615">
    <property type="entry name" value="HNH_nuc"/>
</dbReference>
<sequence length="433" mass="47412">MPPPTTPFAENYVEPRLDALFAEIAELTGQRNAIDGRLVEIVAEIDGRGAADGNPLWGGTGCRSIEALVAWKAGVTPRNAETMVAVAHRLDELPRLAEGLREGRLSLDRVGVIAERAGAGCDDHYANLVQYATVTQLRTAVKQEPRPDPDRKPEPKRGFSSYDSEGYTTYKIRLPKLEAAKFDAAVASHKDALVADWRRDHDAGDSDDEQAGAQTCEQAPPFPDTTDAFMSLIEAGWDADAAARPHGTRTTVVAHVDLDRHADKPVAALHLGAALTDEERRFLLCDATCEVWFERHGTPIGAGRTTRTISRRLRRALEYRDKTCVVPGCGSTRGLHAHHLVHWENGGPTELDNLVLLCPFHHRMHHRGGITLTGPAHRLRVTDSDGDPMTGASLARPPTTDPPDVPPCKGPTGERAQWWWYTPFEPQPPPAPN</sequence>
<dbReference type="CDD" id="cd00085">
    <property type="entry name" value="HNHc"/>
    <property type="match status" value="1"/>
</dbReference>
<keyword evidence="4" id="KW-0255">Endonuclease</keyword>
<feature type="region of interest" description="Disordered" evidence="2">
    <location>
        <begin position="200"/>
        <end position="224"/>
    </location>
</feature>
<keyword evidence="4" id="KW-0540">Nuclease</keyword>
<evidence type="ECO:0000313" key="5">
    <source>
        <dbReference type="Proteomes" id="UP000220340"/>
    </source>
</evidence>
<evidence type="ECO:0000256" key="2">
    <source>
        <dbReference type="SAM" id="MobiDB-lite"/>
    </source>
</evidence>
<dbReference type="OrthoDB" id="4752861at2"/>
<dbReference type="AlphaFoldDB" id="A0A1Q4HA07"/>
<evidence type="ECO:0000256" key="1">
    <source>
        <dbReference type="ARBA" id="ARBA00023450"/>
    </source>
</evidence>
<dbReference type="GO" id="GO:0003676">
    <property type="term" value="F:nucleic acid binding"/>
    <property type="evidence" value="ECO:0007669"/>
    <property type="project" value="InterPro"/>
</dbReference>
<gene>
    <name evidence="4" type="ORF">CRI78_19370</name>
</gene>
<dbReference type="InterPro" id="IPR003870">
    <property type="entry name" value="DUF222"/>
</dbReference>
<dbReference type="EMBL" id="PDCR01000026">
    <property type="protein sequence ID" value="PEG52802.1"/>
    <property type="molecule type" value="Genomic_DNA"/>
</dbReference>
<dbReference type="Pfam" id="PF02720">
    <property type="entry name" value="DUF222"/>
    <property type="match status" value="1"/>
</dbReference>
<feature type="compositionally biased region" description="Basic and acidic residues" evidence="2">
    <location>
        <begin position="141"/>
        <end position="157"/>
    </location>
</feature>
<reference evidence="4 5" key="1">
    <citation type="submission" date="2017-10" db="EMBL/GenBank/DDBJ databases">
        <title>The new phylogeny of genus Mycobacterium.</title>
        <authorList>
            <person name="Tortoli E."/>
            <person name="Trovato A."/>
            <person name="Cirillo D.M."/>
        </authorList>
    </citation>
    <scope>NUCLEOTIDE SEQUENCE [LARGE SCALE GENOMIC DNA]</scope>
    <source>
        <strain evidence="4 5">IP141170001</strain>
    </source>
</reference>
<evidence type="ECO:0000259" key="3">
    <source>
        <dbReference type="SMART" id="SM00507"/>
    </source>
</evidence>
<evidence type="ECO:0000313" key="4">
    <source>
        <dbReference type="EMBL" id="PEG52802.1"/>
    </source>
</evidence>
<feature type="region of interest" description="Disordered" evidence="2">
    <location>
        <begin position="382"/>
        <end position="414"/>
    </location>
</feature>
<feature type="domain" description="HNH nuclease" evidence="3">
    <location>
        <begin position="312"/>
        <end position="363"/>
    </location>
</feature>
<comment type="caution">
    <text evidence="4">The sequence shown here is derived from an EMBL/GenBank/DDBJ whole genome shotgun (WGS) entry which is preliminary data.</text>
</comment>
<dbReference type="GO" id="GO:0008270">
    <property type="term" value="F:zinc ion binding"/>
    <property type="evidence" value="ECO:0007669"/>
    <property type="project" value="InterPro"/>
</dbReference>
<accession>A0A1Q4HA07</accession>
<name>A0A1Q4HA07_9MYCO</name>
<dbReference type="STRING" id="1801.BRW64_19355"/>
<proteinExistence type="inferred from homology"/>
<protein>
    <submittedName>
        <fullName evidence="4">HNH endonuclease</fullName>
    </submittedName>
</protein>
<feature type="region of interest" description="Disordered" evidence="2">
    <location>
        <begin position="139"/>
        <end position="162"/>
    </location>
</feature>
<dbReference type="GO" id="GO:0004519">
    <property type="term" value="F:endonuclease activity"/>
    <property type="evidence" value="ECO:0007669"/>
    <property type="project" value="UniProtKB-KW"/>
</dbReference>